<name>A0ABN9BUJ3_9NEOB</name>
<comment type="caution">
    <text evidence="1">The sequence shown here is derived from an EMBL/GenBank/DDBJ whole genome shotgun (WGS) entry which is preliminary data.</text>
</comment>
<sequence length="51" mass="5550">MQGPVRVNAPGRPDIVNAGSMETRYSECRVQGRPIYLIGDRYMNVGGPGTI</sequence>
<proteinExistence type="predicted"/>
<keyword evidence="2" id="KW-1185">Reference proteome</keyword>
<accession>A0ABN9BUJ3</accession>
<organism evidence="1 2">
    <name type="scientific">Staurois parvus</name>
    <dbReference type="NCBI Taxonomy" id="386267"/>
    <lineage>
        <taxon>Eukaryota</taxon>
        <taxon>Metazoa</taxon>
        <taxon>Chordata</taxon>
        <taxon>Craniata</taxon>
        <taxon>Vertebrata</taxon>
        <taxon>Euteleostomi</taxon>
        <taxon>Amphibia</taxon>
        <taxon>Batrachia</taxon>
        <taxon>Anura</taxon>
        <taxon>Neobatrachia</taxon>
        <taxon>Ranoidea</taxon>
        <taxon>Ranidae</taxon>
        <taxon>Staurois</taxon>
    </lineage>
</organism>
<evidence type="ECO:0000313" key="1">
    <source>
        <dbReference type="EMBL" id="CAI9551390.1"/>
    </source>
</evidence>
<gene>
    <name evidence="1" type="ORF">SPARVUS_LOCUS3739808</name>
</gene>
<evidence type="ECO:0000313" key="2">
    <source>
        <dbReference type="Proteomes" id="UP001162483"/>
    </source>
</evidence>
<protein>
    <submittedName>
        <fullName evidence="1">Uncharacterized protein</fullName>
    </submittedName>
</protein>
<dbReference type="Proteomes" id="UP001162483">
    <property type="component" value="Unassembled WGS sequence"/>
</dbReference>
<reference evidence="1" key="1">
    <citation type="submission" date="2023-05" db="EMBL/GenBank/DDBJ databases">
        <authorList>
            <person name="Stuckert A."/>
        </authorList>
    </citation>
    <scope>NUCLEOTIDE SEQUENCE</scope>
</reference>
<dbReference type="EMBL" id="CATNWA010006099">
    <property type="protein sequence ID" value="CAI9551390.1"/>
    <property type="molecule type" value="Genomic_DNA"/>
</dbReference>